<dbReference type="Proteomes" id="UP001324185">
    <property type="component" value="Chromosome"/>
</dbReference>
<evidence type="ECO:0000313" key="2">
    <source>
        <dbReference type="EMBL" id="WQG85579.1"/>
    </source>
</evidence>
<name>A0ABZ0X4X0_9GAMM</name>
<sequence>MLVDTWVAMFMMLVVASWLWSIVAACLKELPENLTESTSLVKIALVYLIIYIATGVFIWENFETLWVILNLLAVVAVFYAYDFTARQLVKLEQQKEVIFSEYAGSLVLLLFLPIGVWSIQPRVNKLLGTERNEESENREGIKK</sequence>
<gene>
    <name evidence="2" type="ORF">SR900_01545</name>
</gene>
<dbReference type="EMBL" id="CP140158">
    <property type="protein sequence ID" value="WQG85579.1"/>
    <property type="molecule type" value="Genomic_DNA"/>
</dbReference>
<accession>A0ABZ0X4X0</accession>
<evidence type="ECO:0000256" key="1">
    <source>
        <dbReference type="SAM" id="Phobius"/>
    </source>
</evidence>
<protein>
    <recommendedName>
        <fullName evidence="4">DUF4345 domain-containing protein</fullName>
    </recommendedName>
</protein>
<organism evidence="2 3">
    <name type="scientific">Kangiella aquimarina</name>
    <dbReference type="NCBI Taxonomy" id="261965"/>
    <lineage>
        <taxon>Bacteria</taxon>
        <taxon>Pseudomonadati</taxon>
        <taxon>Pseudomonadota</taxon>
        <taxon>Gammaproteobacteria</taxon>
        <taxon>Kangiellales</taxon>
        <taxon>Kangiellaceae</taxon>
        <taxon>Kangiella</taxon>
    </lineage>
</organism>
<keyword evidence="1" id="KW-0472">Membrane</keyword>
<keyword evidence="1" id="KW-1133">Transmembrane helix</keyword>
<reference evidence="2 3" key="1">
    <citation type="submission" date="2023-11" db="EMBL/GenBank/DDBJ databases">
        <title>MicrobeMod: A computational toolkit for identifying prokaryotic methylation and restriction-modification with nanopore sequencing.</title>
        <authorList>
            <person name="Crits-Christoph A."/>
            <person name="Kang S.C."/>
            <person name="Lee H."/>
            <person name="Ostrov N."/>
        </authorList>
    </citation>
    <scope>NUCLEOTIDE SEQUENCE [LARGE SCALE GENOMIC DNA]</scope>
    <source>
        <strain evidence="2 3">DSMZ 16071</strain>
    </source>
</reference>
<feature type="transmembrane region" description="Helical" evidence="1">
    <location>
        <begin position="97"/>
        <end position="119"/>
    </location>
</feature>
<keyword evidence="1" id="KW-0812">Transmembrane</keyword>
<feature type="transmembrane region" description="Helical" evidence="1">
    <location>
        <begin position="65"/>
        <end position="85"/>
    </location>
</feature>
<keyword evidence="3" id="KW-1185">Reference proteome</keyword>
<dbReference type="RefSeq" id="WP_156823031.1">
    <property type="nucleotide sequence ID" value="NZ_CP140158.1"/>
</dbReference>
<evidence type="ECO:0000313" key="3">
    <source>
        <dbReference type="Proteomes" id="UP001324185"/>
    </source>
</evidence>
<proteinExistence type="predicted"/>
<feature type="transmembrane region" description="Helical" evidence="1">
    <location>
        <begin position="6"/>
        <end position="27"/>
    </location>
</feature>
<feature type="transmembrane region" description="Helical" evidence="1">
    <location>
        <begin position="39"/>
        <end position="59"/>
    </location>
</feature>
<evidence type="ECO:0008006" key="4">
    <source>
        <dbReference type="Google" id="ProtNLM"/>
    </source>
</evidence>